<dbReference type="Gene3D" id="2.60.120.10">
    <property type="entry name" value="Jelly Rolls"/>
    <property type="match status" value="1"/>
</dbReference>
<dbReference type="Proteomes" id="UP000321513">
    <property type="component" value="Unassembled WGS sequence"/>
</dbReference>
<dbReference type="GO" id="GO:0046872">
    <property type="term" value="F:metal ion binding"/>
    <property type="evidence" value="ECO:0007669"/>
    <property type="project" value="UniProtKB-KW"/>
</dbReference>
<dbReference type="PANTHER" id="PTHR35848">
    <property type="entry name" value="OXALATE-BINDING PROTEIN"/>
    <property type="match status" value="1"/>
</dbReference>
<protein>
    <recommendedName>
        <fullName evidence="3">Cupin type-2 domain-containing protein</fullName>
    </recommendedName>
</protein>
<gene>
    <name evidence="4" type="ORF">SAE01_00400</name>
</gene>
<evidence type="ECO:0000259" key="3">
    <source>
        <dbReference type="Pfam" id="PF07883"/>
    </source>
</evidence>
<dbReference type="InterPro" id="IPR013096">
    <property type="entry name" value="Cupin_2"/>
</dbReference>
<dbReference type="SUPFAM" id="SSF51182">
    <property type="entry name" value="RmlC-like cupins"/>
    <property type="match status" value="1"/>
</dbReference>
<dbReference type="InterPro" id="IPR011051">
    <property type="entry name" value="RmlC_Cupin_sf"/>
</dbReference>
<keyword evidence="1" id="KW-0479">Metal-binding</keyword>
<dbReference type="InterPro" id="IPR051610">
    <property type="entry name" value="GPI/OXD"/>
</dbReference>
<dbReference type="AlphaFoldDB" id="A0A512B6E8"/>
<dbReference type="EMBL" id="BJYT01000001">
    <property type="protein sequence ID" value="GEO07544.1"/>
    <property type="molecule type" value="Genomic_DNA"/>
</dbReference>
<reference evidence="4 5" key="1">
    <citation type="submission" date="2019-07" db="EMBL/GenBank/DDBJ databases">
        <title>Whole genome shotgun sequence of Segetibacter aerophilus NBRC 106135.</title>
        <authorList>
            <person name="Hosoyama A."/>
            <person name="Uohara A."/>
            <person name="Ohji S."/>
            <person name="Ichikawa N."/>
        </authorList>
    </citation>
    <scope>NUCLEOTIDE SEQUENCE [LARGE SCALE GENOMIC DNA]</scope>
    <source>
        <strain evidence="4 5">NBRC 106135</strain>
    </source>
</reference>
<dbReference type="Pfam" id="PF07883">
    <property type="entry name" value="Cupin_2"/>
    <property type="match status" value="2"/>
</dbReference>
<keyword evidence="2" id="KW-0732">Signal</keyword>
<accession>A0A512B6E8</accession>
<sequence>MKMTLLGLSFLLSTSIFAQKDSLPSGVYSWSKANVQKTSGFERRQVLNGSTLDLVNLEIHTTTLLPGQLNHPPKASPDAEELIIIKEGSVKVTIEDSTKILGPGGLILLVAGDKQSMLNTSDKPVTYYVLVYRSRDGLNVARGKSGGGSFMKDWKDFVTIETDKGQSRPIFDRPSSMFKRFDVHATTLNPGFASHPPHTHRTEEIILMIRGNGEMQIAETRYPTAPGDVVLVNSKVPHNIKNVGNVQCSYYAIQWHSNAE</sequence>
<evidence type="ECO:0000256" key="2">
    <source>
        <dbReference type="SAM" id="SignalP"/>
    </source>
</evidence>
<proteinExistence type="predicted"/>
<feature type="domain" description="Cupin type-2" evidence="3">
    <location>
        <begin position="187"/>
        <end position="253"/>
    </location>
</feature>
<keyword evidence="5" id="KW-1185">Reference proteome</keyword>
<evidence type="ECO:0000313" key="4">
    <source>
        <dbReference type="EMBL" id="GEO07544.1"/>
    </source>
</evidence>
<dbReference type="PANTHER" id="PTHR35848:SF6">
    <property type="entry name" value="CUPIN TYPE-2 DOMAIN-CONTAINING PROTEIN"/>
    <property type="match status" value="1"/>
</dbReference>
<dbReference type="RefSeq" id="WP_147201515.1">
    <property type="nucleotide sequence ID" value="NZ_BJYT01000001.1"/>
</dbReference>
<comment type="caution">
    <text evidence="4">The sequence shown here is derived from an EMBL/GenBank/DDBJ whole genome shotgun (WGS) entry which is preliminary data.</text>
</comment>
<evidence type="ECO:0000256" key="1">
    <source>
        <dbReference type="ARBA" id="ARBA00022723"/>
    </source>
</evidence>
<name>A0A512B6E8_9BACT</name>
<dbReference type="OrthoDB" id="1413132at2"/>
<feature type="chain" id="PRO_5022057358" description="Cupin type-2 domain-containing protein" evidence="2">
    <location>
        <begin position="19"/>
        <end position="260"/>
    </location>
</feature>
<feature type="signal peptide" evidence="2">
    <location>
        <begin position="1"/>
        <end position="18"/>
    </location>
</feature>
<organism evidence="4 5">
    <name type="scientific">Segetibacter aerophilus</name>
    <dbReference type="NCBI Taxonomy" id="670293"/>
    <lineage>
        <taxon>Bacteria</taxon>
        <taxon>Pseudomonadati</taxon>
        <taxon>Bacteroidota</taxon>
        <taxon>Chitinophagia</taxon>
        <taxon>Chitinophagales</taxon>
        <taxon>Chitinophagaceae</taxon>
        <taxon>Segetibacter</taxon>
    </lineage>
</organism>
<evidence type="ECO:0000313" key="5">
    <source>
        <dbReference type="Proteomes" id="UP000321513"/>
    </source>
</evidence>
<feature type="domain" description="Cupin type-2" evidence="3">
    <location>
        <begin position="62"/>
        <end position="130"/>
    </location>
</feature>
<dbReference type="InterPro" id="IPR014710">
    <property type="entry name" value="RmlC-like_jellyroll"/>
</dbReference>